<keyword evidence="4 6" id="KW-1133">Transmembrane helix</keyword>
<organism evidence="8 9">
    <name type="scientific">Cuneatibacter caecimuris</name>
    <dbReference type="NCBI Taxonomy" id="1796618"/>
    <lineage>
        <taxon>Bacteria</taxon>
        <taxon>Bacillati</taxon>
        <taxon>Bacillota</taxon>
        <taxon>Clostridia</taxon>
        <taxon>Lachnospirales</taxon>
        <taxon>Lachnospiraceae</taxon>
        <taxon>Cuneatibacter</taxon>
    </lineage>
</organism>
<sequence>MDFEDLIPFLIPLIIAQLVLLGYTLWHILTHPHYKRGSRLLWIAVSVIGMQFWGPIVYFLFGKEDV</sequence>
<evidence type="ECO:0000256" key="5">
    <source>
        <dbReference type="ARBA" id="ARBA00023136"/>
    </source>
</evidence>
<protein>
    <submittedName>
        <fullName evidence="8">Phospholipase D-like protein</fullName>
    </submittedName>
</protein>
<comment type="subcellular location">
    <subcellularLocation>
        <location evidence="1">Cell membrane</location>
        <topology evidence="1">Multi-pass membrane protein</topology>
    </subcellularLocation>
</comment>
<dbReference type="EMBL" id="SGXF01000001">
    <property type="protein sequence ID" value="RZT02606.1"/>
    <property type="molecule type" value="Genomic_DNA"/>
</dbReference>
<evidence type="ECO:0000256" key="3">
    <source>
        <dbReference type="ARBA" id="ARBA00022692"/>
    </source>
</evidence>
<dbReference type="OrthoDB" id="3243324at2"/>
<proteinExistence type="predicted"/>
<dbReference type="GO" id="GO:0005886">
    <property type="term" value="C:plasma membrane"/>
    <property type="evidence" value="ECO:0007669"/>
    <property type="project" value="UniProtKB-SubCell"/>
</dbReference>
<evidence type="ECO:0000313" key="8">
    <source>
        <dbReference type="EMBL" id="RZT02606.1"/>
    </source>
</evidence>
<evidence type="ECO:0000256" key="6">
    <source>
        <dbReference type="SAM" id="Phobius"/>
    </source>
</evidence>
<reference evidence="8 9" key="1">
    <citation type="submission" date="2019-02" db="EMBL/GenBank/DDBJ databases">
        <title>Genomic Encyclopedia of Type Strains, Phase IV (KMG-IV): sequencing the most valuable type-strain genomes for metagenomic binning, comparative biology and taxonomic classification.</title>
        <authorList>
            <person name="Goeker M."/>
        </authorList>
    </citation>
    <scope>NUCLEOTIDE SEQUENCE [LARGE SCALE GENOMIC DNA]</scope>
    <source>
        <strain evidence="8 9">DSM 29486</strain>
    </source>
</reference>
<evidence type="ECO:0000256" key="1">
    <source>
        <dbReference type="ARBA" id="ARBA00004651"/>
    </source>
</evidence>
<feature type="domain" description="Cardiolipin synthase N-terminal" evidence="7">
    <location>
        <begin position="20"/>
        <end position="62"/>
    </location>
</feature>
<dbReference type="InterPro" id="IPR027379">
    <property type="entry name" value="CLS_N"/>
</dbReference>
<feature type="transmembrane region" description="Helical" evidence="6">
    <location>
        <begin position="40"/>
        <end position="61"/>
    </location>
</feature>
<name>A0A4Q7PQK5_9FIRM</name>
<keyword evidence="9" id="KW-1185">Reference proteome</keyword>
<dbReference type="AlphaFoldDB" id="A0A4Q7PQK5"/>
<keyword evidence="3 6" id="KW-0812">Transmembrane</keyword>
<evidence type="ECO:0000259" key="7">
    <source>
        <dbReference type="Pfam" id="PF13396"/>
    </source>
</evidence>
<dbReference type="Pfam" id="PF13396">
    <property type="entry name" value="PLDc_N"/>
    <property type="match status" value="1"/>
</dbReference>
<dbReference type="RefSeq" id="WP_130433125.1">
    <property type="nucleotide sequence ID" value="NZ_SGXF01000001.1"/>
</dbReference>
<gene>
    <name evidence="8" type="ORF">EV209_0727</name>
</gene>
<keyword evidence="2" id="KW-1003">Cell membrane</keyword>
<keyword evidence="5 6" id="KW-0472">Membrane</keyword>
<feature type="transmembrane region" description="Helical" evidence="6">
    <location>
        <begin position="6"/>
        <end position="28"/>
    </location>
</feature>
<evidence type="ECO:0000256" key="4">
    <source>
        <dbReference type="ARBA" id="ARBA00022989"/>
    </source>
</evidence>
<accession>A0A4Q7PQK5</accession>
<comment type="caution">
    <text evidence="8">The sequence shown here is derived from an EMBL/GenBank/DDBJ whole genome shotgun (WGS) entry which is preliminary data.</text>
</comment>
<evidence type="ECO:0000256" key="2">
    <source>
        <dbReference type="ARBA" id="ARBA00022475"/>
    </source>
</evidence>
<dbReference type="Proteomes" id="UP000292927">
    <property type="component" value="Unassembled WGS sequence"/>
</dbReference>
<evidence type="ECO:0000313" key="9">
    <source>
        <dbReference type="Proteomes" id="UP000292927"/>
    </source>
</evidence>